<keyword evidence="12" id="KW-0496">Mitochondrion</keyword>
<protein>
    <recommendedName>
        <fullName evidence="3">NADH-ubiquinone oxidoreductase chain 4L</fullName>
    </recommendedName>
    <alternativeName>
        <fullName evidence="9">NADH dehydrogenase subunit 4L</fullName>
    </alternativeName>
</protein>
<comment type="catalytic activity">
    <reaction evidence="10">
        <text>a ubiquinone + NADH + 5 H(+)(in) = a ubiquinol + NAD(+) + 4 H(+)(out)</text>
        <dbReference type="Rhea" id="RHEA:29091"/>
        <dbReference type="Rhea" id="RHEA-COMP:9565"/>
        <dbReference type="Rhea" id="RHEA-COMP:9566"/>
        <dbReference type="ChEBI" id="CHEBI:15378"/>
        <dbReference type="ChEBI" id="CHEBI:16389"/>
        <dbReference type="ChEBI" id="CHEBI:17976"/>
        <dbReference type="ChEBI" id="CHEBI:57540"/>
        <dbReference type="ChEBI" id="CHEBI:57945"/>
        <dbReference type="EC" id="7.1.1.2"/>
    </reaction>
</comment>
<evidence type="ECO:0000256" key="10">
    <source>
        <dbReference type="ARBA" id="ARBA00049551"/>
    </source>
</evidence>
<evidence type="ECO:0000256" key="2">
    <source>
        <dbReference type="ARBA" id="ARBA00010519"/>
    </source>
</evidence>
<evidence type="ECO:0000256" key="11">
    <source>
        <dbReference type="SAM" id="Phobius"/>
    </source>
</evidence>
<keyword evidence="6 11" id="KW-1133">Transmembrane helix</keyword>
<evidence type="ECO:0000256" key="3">
    <source>
        <dbReference type="ARBA" id="ARBA00016612"/>
    </source>
</evidence>
<comment type="similarity">
    <text evidence="2">Belongs to the complex I subunit 4L family.</text>
</comment>
<evidence type="ECO:0000256" key="9">
    <source>
        <dbReference type="ARBA" id="ARBA00031586"/>
    </source>
</evidence>
<proteinExistence type="inferred from homology"/>
<evidence type="ECO:0000256" key="5">
    <source>
        <dbReference type="ARBA" id="ARBA00022967"/>
    </source>
</evidence>
<dbReference type="GO" id="GO:0016020">
    <property type="term" value="C:membrane"/>
    <property type="evidence" value="ECO:0007669"/>
    <property type="project" value="UniProtKB-SubCell"/>
</dbReference>
<dbReference type="Pfam" id="PF00420">
    <property type="entry name" value="Oxidored_q2"/>
    <property type="match status" value="1"/>
</dbReference>
<feature type="transmembrane region" description="Helical" evidence="11">
    <location>
        <begin position="30"/>
        <end position="50"/>
    </location>
</feature>
<organism evidence="12">
    <name type="scientific">Melanips sp. ZJUH 20220003</name>
    <dbReference type="NCBI Taxonomy" id="2943452"/>
    <lineage>
        <taxon>Eukaryota</taxon>
        <taxon>Metazoa</taxon>
        <taxon>Ecdysozoa</taxon>
        <taxon>Arthropoda</taxon>
        <taxon>Hexapoda</taxon>
        <taxon>Insecta</taxon>
        <taxon>Pterygota</taxon>
        <taxon>Neoptera</taxon>
        <taxon>Endopterygota</taxon>
        <taxon>Hymenoptera</taxon>
        <taxon>Apocrita</taxon>
        <taxon>Proctotrupomorpha</taxon>
        <taxon>Cynipoidea</taxon>
        <taxon>Figitidae</taxon>
        <taxon>Aspicerinae</taxon>
        <taxon>Melanips</taxon>
    </lineage>
</organism>
<sequence length="95" mass="11468">MMNMMMLIIYMFFMSCLLFTTLYKHLLVSLMTLEIIMMNLMLFTYMYLLLLKFEYFLMFFLLMTVCEGVLGLTLLLLLVRFKGTDKVKLINLLMW</sequence>
<accession>A0A9E8G6U9</accession>
<evidence type="ECO:0000256" key="1">
    <source>
        <dbReference type="ARBA" id="ARBA00004141"/>
    </source>
</evidence>
<evidence type="ECO:0000256" key="8">
    <source>
        <dbReference type="ARBA" id="ARBA00023136"/>
    </source>
</evidence>
<comment type="subcellular location">
    <subcellularLocation>
        <location evidence="1">Membrane</location>
        <topology evidence="1">Multi-pass membrane protein</topology>
    </subcellularLocation>
</comment>
<feature type="transmembrane region" description="Helical" evidence="11">
    <location>
        <begin position="6"/>
        <end position="23"/>
    </location>
</feature>
<dbReference type="InterPro" id="IPR039428">
    <property type="entry name" value="NUOK/Mnh_C1-like"/>
</dbReference>
<dbReference type="AlphaFoldDB" id="A0A9E8G6U9"/>
<feature type="transmembrane region" description="Helical" evidence="11">
    <location>
        <begin position="56"/>
        <end position="79"/>
    </location>
</feature>
<dbReference type="GO" id="GO:0008137">
    <property type="term" value="F:NADH dehydrogenase (ubiquinone) activity"/>
    <property type="evidence" value="ECO:0007669"/>
    <property type="project" value="UniProtKB-EC"/>
</dbReference>
<reference evidence="12" key="2">
    <citation type="submission" date="2022-02" db="EMBL/GenBank/DDBJ databases">
        <authorList>
            <person name="Shu X.H."/>
            <person name="Li Z.K."/>
            <person name="Tang P."/>
            <person name="Chen X.X."/>
        </authorList>
    </citation>
    <scope>NUCLEOTIDE SEQUENCE</scope>
</reference>
<dbReference type="EMBL" id="OM677822">
    <property type="protein sequence ID" value="UZT67434.1"/>
    <property type="molecule type" value="Genomic_DNA"/>
</dbReference>
<evidence type="ECO:0000256" key="6">
    <source>
        <dbReference type="ARBA" id="ARBA00022989"/>
    </source>
</evidence>
<name>A0A9E8G6U9_9HYME</name>
<gene>
    <name evidence="12" type="primary">nad4l</name>
</gene>
<keyword evidence="8 11" id="KW-0472">Membrane</keyword>
<evidence type="ECO:0000256" key="4">
    <source>
        <dbReference type="ARBA" id="ARBA00022692"/>
    </source>
</evidence>
<evidence type="ECO:0000313" key="12">
    <source>
        <dbReference type="EMBL" id="UZT67434.1"/>
    </source>
</evidence>
<keyword evidence="4 11" id="KW-0812">Transmembrane</keyword>
<keyword evidence="5" id="KW-1278">Translocase</keyword>
<reference evidence="12" key="1">
    <citation type="journal article" date="2022" name="Genes (Basel)">
        <title>Novel Gene Rearrangements in the Mitochondrial Genomes of Cynipoid Wasps (Hymenoptera: Cynipoidea).</title>
        <authorList>
            <person name="Shu X."/>
            <person name="Li Z."/>
            <person name="Yuan R."/>
            <person name="Tang P."/>
            <person name="Chen X."/>
        </authorList>
    </citation>
    <scope>NUCLEOTIDE SEQUENCE</scope>
</reference>
<evidence type="ECO:0000256" key="7">
    <source>
        <dbReference type="ARBA" id="ARBA00023027"/>
    </source>
</evidence>
<geneLocation type="mitochondrion" evidence="12"/>
<dbReference type="Gene3D" id="1.10.287.3510">
    <property type="match status" value="1"/>
</dbReference>
<keyword evidence="7" id="KW-0520">NAD</keyword>